<evidence type="ECO:0000313" key="3">
    <source>
        <dbReference type="Proteomes" id="UP000243201"/>
    </source>
</evidence>
<protein>
    <recommendedName>
        <fullName evidence="4">Antitoxin</fullName>
    </recommendedName>
</protein>
<dbReference type="RefSeq" id="WP_102184310.1">
    <property type="nucleotide sequence ID" value="NZ_JAHAIW010000014.1"/>
</dbReference>
<sequence>MATNDDDEIAFVIDDQPFWDDLEKSAWEISAKAVKEDATQEEWEQWLRDNPKPEPAGTIEDEA</sequence>
<accession>A0ABX4USK1</accession>
<comment type="caution">
    <text evidence="2">The sequence shown here is derived from an EMBL/GenBank/DDBJ whole genome shotgun (WGS) entry which is preliminary data.</text>
</comment>
<evidence type="ECO:0000313" key="2">
    <source>
        <dbReference type="EMBL" id="PMB89265.1"/>
    </source>
</evidence>
<organism evidence="2 3">
    <name type="scientific">Varibaculum cambriense</name>
    <dbReference type="NCBI Taxonomy" id="184870"/>
    <lineage>
        <taxon>Bacteria</taxon>
        <taxon>Bacillati</taxon>
        <taxon>Actinomycetota</taxon>
        <taxon>Actinomycetes</taxon>
        <taxon>Actinomycetales</taxon>
        <taxon>Actinomycetaceae</taxon>
        <taxon>Varibaculum</taxon>
    </lineage>
</organism>
<feature type="region of interest" description="Disordered" evidence="1">
    <location>
        <begin position="36"/>
        <end position="63"/>
    </location>
</feature>
<keyword evidence="3" id="KW-1185">Reference proteome</keyword>
<evidence type="ECO:0008006" key="4">
    <source>
        <dbReference type="Google" id="ProtNLM"/>
    </source>
</evidence>
<dbReference type="EMBL" id="PNGC01000002">
    <property type="protein sequence ID" value="PMB89265.1"/>
    <property type="molecule type" value="Genomic_DNA"/>
</dbReference>
<evidence type="ECO:0000256" key="1">
    <source>
        <dbReference type="SAM" id="MobiDB-lite"/>
    </source>
</evidence>
<proteinExistence type="predicted"/>
<dbReference type="Proteomes" id="UP000243201">
    <property type="component" value="Unassembled WGS sequence"/>
</dbReference>
<reference evidence="2 3" key="1">
    <citation type="submission" date="2017-09" db="EMBL/GenBank/DDBJ databases">
        <title>Bacterial strain isolated from the female urinary microbiota.</title>
        <authorList>
            <person name="Thomas-White K."/>
            <person name="Kumar N."/>
            <person name="Forster S."/>
            <person name="Putonti C."/>
            <person name="Lawley T."/>
            <person name="Wolfe A.J."/>
        </authorList>
    </citation>
    <scope>NUCLEOTIDE SEQUENCE [LARGE SCALE GENOMIC DNA]</scope>
    <source>
        <strain evidence="2 3">UMB0744</strain>
    </source>
</reference>
<gene>
    <name evidence="2" type="ORF">CJ240_05725</name>
</gene>
<name>A0ABX4USK1_9ACTO</name>